<name>A0ABT7EFA5_9FIRM</name>
<evidence type="ECO:0000313" key="4">
    <source>
        <dbReference type="Proteomes" id="UP001301012"/>
    </source>
</evidence>
<comment type="similarity">
    <text evidence="1">Belongs to the 5'-nucleotidase family.</text>
</comment>
<dbReference type="InterPro" id="IPR004843">
    <property type="entry name" value="Calcineurin-like_PHP"/>
</dbReference>
<accession>A0ABT7EFA5</accession>
<reference evidence="3 4" key="1">
    <citation type="submission" date="2023-05" db="EMBL/GenBank/DDBJ databases">
        <title>Rombocin, a short stable natural nisin variant, displays selective antimicrobial activity against Listeria monocytogenes and employs dual mode of action to kill target bacterial strains.</title>
        <authorList>
            <person name="Wambui J."/>
            <person name="Stephan R."/>
            <person name="Kuipers O.P."/>
        </authorList>
    </citation>
    <scope>NUCLEOTIDE SEQUENCE [LARGE SCALE GENOMIC DNA]</scope>
    <source>
        <strain evidence="3 4">RC002</strain>
    </source>
</reference>
<dbReference type="EMBL" id="JASKYM010000006">
    <property type="protein sequence ID" value="MDK2564175.1"/>
    <property type="molecule type" value="Genomic_DNA"/>
</dbReference>
<dbReference type="PANTHER" id="PTHR11575:SF6">
    <property type="entry name" value="2',3'-CYCLIC-NUCLEOTIDE 2'-PHOSPHODIESTERASE_3'-NUCLEOTIDASE"/>
    <property type="match status" value="1"/>
</dbReference>
<keyword evidence="4" id="KW-1185">Reference proteome</keyword>
<keyword evidence="1" id="KW-0547">Nucleotide-binding</keyword>
<dbReference type="SUPFAM" id="SSF56300">
    <property type="entry name" value="Metallo-dependent phosphatases"/>
    <property type="match status" value="1"/>
</dbReference>
<organism evidence="3 4">
    <name type="scientific">Romboutsia sedimentorum</name>
    <dbReference type="NCBI Taxonomy" id="1368474"/>
    <lineage>
        <taxon>Bacteria</taxon>
        <taxon>Bacillati</taxon>
        <taxon>Bacillota</taxon>
        <taxon>Clostridia</taxon>
        <taxon>Peptostreptococcales</taxon>
        <taxon>Peptostreptococcaceae</taxon>
        <taxon>Romboutsia</taxon>
    </lineage>
</organism>
<feature type="domain" description="Calcineurin-like phosphoesterase" evidence="2">
    <location>
        <begin position="29"/>
        <end position="271"/>
    </location>
</feature>
<feature type="chain" id="PRO_5044973129" evidence="1">
    <location>
        <begin position="25"/>
        <end position="462"/>
    </location>
</feature>
<protein>
    <submittedName>
        <fullName evidence="3">Metallophosphoesterase</fullName>
    </submittedName>
</protein>
<dbReference type="InterPro" id="IPR006179">
    <property type="entry name" value="5_nucleotidase/apyrase"/>
</dbReference>
<comment type="caution">
    <text evidence="3">The sequence shown here is derived from an EMBL/GenBank/DDBJ whole genome shotgun (WGS) entry which is preliminary data.</text>
</comment>
<evidence type="ECO:0000256" key="1">
    <source>
        <dbReference type="RuleBase" id="RU362119"/>
    </source>
</evidence>
<dbReference type="InterPro" id="IPR029052">
    <property type="entry name" value="Metallo-depent_PP-like"/>
</dbReference>
<gene>
    <name evidence="3" type="ORF">QOZ84_11495</name>
</gene>
<keyword evidence="1" id="KW-0378">Hydrolase</keyword>
<keyword evidence="1" id="KW-0732">Signal</keyword>
<evidence type="ECO:0000259" key="2">
    <source>
        <dbReference type="Pfam" id="PF00149"/>
    </source>
</evidence>
<sequence>MKKRVIMGLLAVCMLLITACSSTKSVDVNILATTDLHGLLPYELTSYIKEEKSKNTILVDAGDFYDWGKSGSALNKCLDLKCSYDNYKSSYLEVPIAKDMKEVGYDAVVLGNHEFIKSNKFQLDNMVSDFEKQDIDVLSANTYKKNGENYIKPYVIKNISTPEGDVKLGILGLTIQEVGQKYDTLKNGDIKPKSEGLRDFEGYDGTLYMGNLVENAKKWVKVMKKDKPDIIVAVVHSGENSKETKYPGNNIQELAQEVDGIDAIVAGHTHKEFEQHNYKNKSGEKVIVTQPGKYGECISKINFKFEKNNNKFNVIDKSIKIAKFEKSEEDKNSEKLADKFFNFCYNSNKTPKEINLSDFTPFDWDKAYAFDAYTSPEKIYKTIGYKWQDIKKTESEDMVQMIFMKNNKVVCNLYGYEYYLNSYFEFDKSEYKDNTITIYPKKNDRFKFNIGKPLISLHFKHI</sequence>
<dbReference type="RefSeq" id="WP_284133106.1">
    <property type="nucleotide sequence ID" value="NZ_JASKYM010000006.1"/>
</dbReference>
<feature type="signal peptide" evidence="1">
    <location>
        <begin position="1"/>
        <end position="24"/>
    </location>
</feature>
<dbReference type="PANTHER" id="PTHR11575">
    <property type="entry name" value="5'-NUCLEOTIDASE-RELATED"/>
    <property type="match status" value="1"/>
</dbReference>
<proteinExistence type="inferred from homology"/>
<dbReference type="Proteomes" id="UP001301012">
    <property type="component" value="Unassembled WGS sequence"/>
</dbReference>
<dbReference type="InterPro" id="IPR006146">
    <property type="entry name" value="5'-Nucleotdase_CS"/>
</dbReference>
<dbReference type="Gene3D" id="3.60.21.10">
    <property type="match status" value="1"/>
</dbReference>
<evidence type="ECO:0000313" key="3">
    <source>
        <dbReference type="EMBL" id="MDK2564175.1"/>
    </source>
</evidence>
<dbReference type="Pfam" id="PF00149">
    <property type="entry name" value="Metallophos"/>
    <property type="match status" value="1"/>
</dbReference>
<dbReference type="PRINTS" id="PR01607">
    <property type="entry name" value="APYRASEFAMLY"/>
</dbReference>
<dbReference type="PROSITE" id="PS00785">
    <property type="entry name" value="5_NUCLEOTIDASE_1"/>
    <property type="match status" value="1"/>
</dbReference>
<dbReference type="PROSITE" id="PS51257">
    <property type="entry name" value="PROKAR_LIPOPROTEIN"/>
    <property type="match status" value="1"/>
</dbReference>